<protein>
    <recommendedName>
        <fullName evidence="11 12">Annexin</fullName>
    </recommendedName>
</protein>
<dbReference type="GO" id="GO:0005576">
    <property type="term" value="C:extracellular region"/>
    <property type="evidence" value="ECO:0007669"/>
    <property type="project" value="UniProtKB-SubCell"/>
</dbReference>
<sequence length="320" mass="36592">MKFFPTLNPKPVSSDNEYEKIAKSFREAMRGFGSDEDRIIKEISSITNAQRQIVKEKYQILYGHTLEEDLKSELTGDFEDIIVALLKPRYEYEAECIRDAIKGFGTREHVIIELLCTKESAEIEILKQAYKKLFDRDLEEDLQGEEDGPLGRLFRSVATADRPSGSQVDLITAQKEAQELFDAGEAKRGTDETEFVRILVSRSFAQLKATFDEYKKIAGKDIEESIKSETDGNLEDALIAIVQSIRDRSAYFARQINRCVKLPGTKEKDLIRIIVSRCEVDMGEIKKDYKDLFGKSLYEELKKELRGDFEDIVLKLVGTD</sequence>
<dbReference type="GO" id="GO:0043657">
    <property type="term" value="C:host cell"/>
    <property type="evidence" value="ECO:0007669"/>
    <property type="project" value="UniProtKB-SubCell"/>
</dbReference>
<evidence type="ECO:0000256" key="11">
    <source>
        <dbReference type="ARBA" id="ARBA00077076"/>
    </source>
</evidence>
<evidence type="ECO:0000256" key="3">
    <source>
        <dbReference type="ARBA" id="ARBA00007831"/>
    </source>
</evidence>
<accession>A0A813YDI9</accession>
<evidence type="ECO:0000256" key="6">
    <source>
        <dbReference type="ARBA" id="ARBA00022837"/>
    </source>
</evidence>
<keyword evidence="4" id="KW-0479">Metal-binding</keyword>
<dbReference type="InterPro" id="IPR018502">
    <property type="entry name" value="Annexin_repeat"/>
</dbReference>
<dbReference type="GO" id="GO:0005509">
    <property type="term" value="F:calcium ion binding"/>
    <property type="evidence" value="ECO:0007669"/>
    <property type="project" value="InterPro"/>
</dbReference>
<comment type="caution">
    <text evidence="13">The sequence shown here is derived from an EMBL/GenBank/DDBJ whole genome shotgun (WGS) entry which is preliminary data.</text>
</comment>
<evidence type="ECO:0000256" key="4">
    <source>
        <dbReference type="ARBA" id="ARBA00022723"/>
    </source>
</evidence>
<dbReference type="FunFam" id="1.10.220.10:FF:000002">
    <property type="entry name" value="Annexin"/>
    <property type="match status" value="1"/>
</dbReference>
<dbReference type="InterPro" id="IPR018252">
    <property type="entry name" value="Annexin_repeat_CS"/>
</dbReference>
<dbReference type="GO" id="GO:0001786">
    <property type="term" value="F:phosphatidylserine binding"/>
    <property type="evidence" value="ECO:0007669"/>
    <property type="project" value="TreeGrafter"/>
</dbReference>
<dbReference type="Gene3D" id="1.10.220.10">
    <property type="entry name" value="Annexin"/>
    <property type="match status" value="4"/>
</dbReference>
<evidence type="ECO:0000256" key="9">
    <source>
        <dbReference type="ARBA" id="ARBA00059330"/>
    </source>
</evidence>
<evidence type="ECO:0000256" key="10">
    <source>
        <dbReference type="ARBA" id="ARBA00060393"/>
    </source>
</evidence>
<comment type="function">
    <text evidence="9">Involved in reproduction of the worm. Involved in host-parasite interaction. Delivered into the host cell by means of parasite exosomes. Binds to acidic phospholipid membranes in a calcium-dependent manner in vitro. Causes aggregation of liposomes in the presence of calcium, but not in its absence. Likely to promote membrane fusion. May provide structural integrity within the tegument.</text>
</comment>
<dbReference type="FunFam" id="1.10.220.10:FF:000005">
    <property type="entry name" value="Annexin"/>
    <property type="match status" value="1"/>
</dbReference>
<comment type="domain">
    <text evidence="12">A pair of annexin repeats may form one binding site for calcium and phospholipid.</text>
</comment>
<keyword evidence="6 12" id="KW-0106">Calcium</keyword>
<dbReference type="PRINTS" id="PR00196">
    <property type="entry name" value="ANNEXIN"/>
</dbReference>
<proteinExistence type="inferred from homology"/>
<keyword evidence="14" id="KW-1185">Reference proteome</keyword>
<reference evidence="13" key="1">
    <citation type="submission" date="2021-02" db="EMBL/GenBank/DDBJ databases">
        <authorList>
            <person name="Nowell W R."/>
        </authorList>
    </citation>
    <scope>NUCLEOTIDE SEQUENCE</scope>
    <source>
        <strain evidence="13">Ploen Becks lab</strain>
    </source>
</reference>
<dbReference type="SMART" id="SM00335">
    <property type="entry name" value="ANX"/>
    <property type="match status" value="4"/>
</dbReference>
<dbReference type="Proteomes" id="UP000663879">
    <property type="component" value="Unassembled WGS sequence"/>
</dbReference>
<dbReference type="PANTHER" id="PTHR10502:SF177">
    <property type="entry name" value="ANNEXIN B10"/>
    <property type="match status" value="1"/>
</dbReference>
<evidence type="ECO:0000256" key="8">
    <source>
        <dbReference type="ARBA" id="ARBA00023302"/>
    </source>
</evidence>
<comment type="similarity">
    <text evidence="3 12">Belongs to the annexin family.</text>
</comment>
<evidence type="ECO:0000256" key="7">
    <source>
        <dbReference type="ARBA" id="ARBA00023216"/>
    </source>
</evidence>
<dbReference type="GO" id="GO:0005634">
    <property type="term" value="C:nucleus"/>
    <property type="evidence" value="ECO:0007669"/>
    <property type="project" value="TreeGrafter"/>
</dbReference>
<keyword evidence="7 12" id="KW-0041">Annexin</keyword>
<dbReference type="GO" id="GO:0012506">
    <property type="term" value="C:vesicle membrane"/>
    <property type="evidence" value="ECO:0007669"/>
    <property type="project" value="TreeGrafter"/>
</dbReference>
<dbReference type="InterPro" id="IPR037104">
    <property type="entry name" value="Annexin_sf"/>
</dbReference>
<evidence type="ECO:0000313" key="14">
    <source>
        <dbReference type="Proteomes" id="UP000663879"/>
    </source>
</evidence>
<evidence type="ECO:0000256" key="12">
    <source>
        <dbReference type="RuleBase" id="RU003540"/>
    </source>
</evidence>
<dbReference type="InterPro" id="IPR001464">
    <property type="entry name" value="Annexin"/>
</dbReference>
<keyword evidence="8 12" id="KW-0111">Calcium/phospholipid-binding</keyword>
<dbReference type="GO" id="GO:0005886">
    <property type="term" value="C:plasma membrane"/>
    <property type="evidence" value="ECO:0007669"/>
    <property type="project" value="TreeGrafter"/>
</dbReference>
<dbReference type="GO" id="GO:0005544">
    <property type="term" value="F:calcium-dependent phospholipid binding"/>
    <property type="evidence" value="ECO:0007669"/>
    <property type="project" value="UniProtKB-KW"/>
</dbReference>
<gene>
    <name evidence="13" type="ORF">OXX778_LOCUS10497</name>
</gene>
<dbReference type="AlphaFoldDB" id="A0A813YDI9"/>
<organism evidence="13 14">
    <name type="scientific">Brachionus calyciflorus</name>
    <dbReference type="NCBI Taxonomy" id="104777"/>
    <lineage>
        <taxon>Eukaryota</taxon>
        <taxon>Metazoa</taxon>
        <taxon>Spiralia</taxon>
        <taxon>Gnathifera</taxon>
        <taxon>Rotifera</taxon>
        <taxon>Eurotatoria</taxon>
        <taxon>Monogononta</taxon>
        <taxon>Pseudotrocha</taxon>
        <taxon>Ploima</taxon>
        <taxon>Brachionidae</taxon>
        <taxon>Brachionus</taxon>
    </lineage>
</organism>
<dbReference type="PROSITE" id="PS51897">
    <property type="entry name" value="ANNEXIN_2"/>
    <property type="match status" value="4"/>
</dbReference>
<evidence type="ECO:0000256" key="1">
    <source>
        <dbReference type="ARBA" id="ARBA00004340"/>
    </source>
</evidence>
<dbReference type="Pfam" id="PF00191">
    <property type="entry name" value="Annexin"/>
    <property type="match status" value="4"/>
</dbReference>
<dbReference type="EMBL" id="CAJNOC010001670">
    <property type="protein sequence ID" value="CAF0882695.1"/>
    <property type="molecule type" value="Genomic_DNA"/>
</dbReference>
<dbReference type="GO" id="GO:0005737">
    <property type="term" value="C:cytoplasm"/>
    <property type="evidence" value="ECO:0007669"/>
    <property type="project" value="TreeGrafter"/>
</dbReference>
<keyword evidence="5 12" id="KW-0677">Repeat</keyword>
<dbReference type="FunFam" id="1.10.220.10:FF:000001">
    <property type="entry name" value="Annexin"/>
    <property type="match status" value="1"/>
</dbReference>
<dbReference type="SUPFAM" id="SSF47874">
    <property type="entry name" value="Annexin"/>
    <property type="match status" value="1"/>
</dbReference>
<dbReference type="PANTHER" id="PTHR10502">
    <property type="entry name" value="ANNEXIN"/>
    <property type="match status" value="1"/>
</dbReference>
<comment type="subcellular location">
    <subcellularLocation>
        <location evidence="1">Host cell</location>
    </subcellularLocation>
    <subcellularLocation>
        <location evidence="2">Secreted</location>
        <location evidence="2">Extracellular exosome</location>
    </subcellularLocation>
    <subcellularLocation>
        <location evidence="10">Tegument</location>
    </subcellularLocation>
</comment>
<evidence type="ECO:0000256" key="5">
    <source>
        <dbReference type="ARBA" id="ARBA00022737"/>
    </source>
</evidence>
<name>A0A813YDI9_9BILA</name>
<dbReference type="OrthoDB" id="37886at2759"/>
<evidence type="ECO:0000256" key="2">
    <source>
        <dbReference type="ARBA" id="ARBA00004550"/>
    </source>
</evidence>
<dbReference type="PROSITE" id="PS00223">
    <property type="entry name" value="ANNEXIN_1"/>
    <property type="match status" value="1"/>
</dbReference>
<evidence type="ECO:0000313" key="13">
    <source>
        <dbReference type="EMBL" id="CAF0882695.1"/>
    </source>
</evidence>